<organism evidence="2 3">
    <name type="scientific">Caballeronia concitans</name>
    <dbReference type="NCBI Taxonomy" id="1777133"/>
    <lineage>
        <taxon>Bacteria</taxon>
        <taxon>Pseudomonadati</taxon>
        <taxon>Pseudomonadota</taxon>
        <taxon>Betaproteobacteria</taxon>
        <taxon>Burkholderiales</taxon>
        <taxon>Burkholderiaceae</taxon>
        <taxon>Caballeronia</taxon>
    </lineage>
</organism>
<evidence type="ECO:0000313" key="3">
    <source>
        <dbReference type="Proteomes" id="UP000198263"/>
    </source>
</evidence>
<dbReference type="AlphaFoldDB" id="A0A658QUV1"/>
<feature type="transmembrane region" description="Helical" evidence="1">
    <location>
        <begin position="12"/>
        <end position="34"/>
    </location>
</feature>
<accession>A0A658QUV1</accession>
<evidence type="ECO:0000313" key="2">
    <source>
        <dbReference type="EMBL" id="SAL23585.1"/>
    </source>
</evidence>
<keyword evidence="1" id="KW-1133">Transmembrane helix</keyword>
<proteinExistence type="predicted"/>
<keyword evidence="3" id="KW-1185">Reference proteome</keyword>
<dbReference type="RefSeq" id="WP_040050708.1">
    <property type="nucleotide sequence ID" value="NZ_FCNV02000002.1"/>
</dbReference>
<sequence length="98" mass="11243">MKRDTVAIIRAHLKTACVAAMLIQIVELVSIQIGGTSETVFETLRFRLVAGSIIVLFVVLMRVASYFAYVEPMYRRSPETQRFLIRMHHRFTGREMPG</sequence>
<protein>
    <submittedName>
        <fullName evidence="2">Uncharacterized protein</fullName>
    </submittedName>
</protein>
<keyword evidence="1" id="KW-0472">Membrane</keyword>
<name>A0A658QUV1_9BURK</name>
<keyword evidence="1" id="KW-0812">Transmembrane</keyword>
<evidence type="ECO:0000256" key="1">
    <source>
        <dbReference type="SAM" id="Phobius"/>
    </source>
</evidence>
<comment type="caution">
    <text evidence="2">The sequence shown here is derived from an EMBL/GenBank/DDBJ whole genome shotgun (WGS) entry which is preliminary data.</text>
</comment>
<dbReference type="EMBL" id="FCNV02000002">
    <property type="protein sequence ID" value="SAL23585.1"/>
    <property type="molecule type" value="Genomic_DNA"/>
</dbReference>
<dbReference type="Proteomes" id="UP000198263">
    <property type="component" value="Unassembled WGS sequence"/>
</dbReference>
<gene>
    <name evidence="2" type="ORF">AWB72_01739</name>
</gene>
<reference evidence="2 3" key="1">
    <citation type="submission" date="2016-01" db="EMBL/GenBank/DDBJ databases">
        <authorList>
            <person name="Peeters C."/>
        </authorList>
    </citation>
    <scope>NUCLEOTIDE SEQUENCE [LARGE SCALE GENOMIC DNA]</scope>
    <source>
        <strain evidence="2">LMG 29315</strain>
    </source>
</reference>
<dbReference type="OrthoDB" id="9007359at2"/>
<feature type="transmembrane region" description="Helical" evidence="1">
    <location>
        <begin position="46"/>
        <end position="69"/>
    </location>
</feature>